<dbReference type="Gene3D" id="3.40.630.30">
    <property type="match status" value="1"/>
</dbReference>
<dbReference type="InterPro" id="IPR050769">
    <property type="entry name" value="NAT_camello-type"/>
</dbReference>
<dbReference type="PANTHER" id="PTHR13947">
    <property type="entry name" value="GNAT FAMILY N-ACETYLTRANSFERASE"/>
    <property type="match status" value="1"/>
</dbReference>
<dbReference type="AlphaFoldDB" id="A0A4R6WDI0"/>
<dbReference type="Proteomes" id="UP000295783">
    <property type="component" value="Unassembled WGS sequence"/>
</dbReference>
<feature type="domain" description="N-acetyltransferase" evidence="2">
    <location>
        <begin position="18"/>
        <end position="159"/>
    </location>
</feature>
<dbReference type="SUPFAM" id="SSF55729">
    <property type="entry name" value="Acyl-CoA N-acyltransferases (Nat)"/>
    <property type="match status" value="1"/>
</dbReference>
<proteinExistence type="predicted"/>
<evidence type="ECO:0000256" key="1">
    <source>
        <dbReference type="ARBA" id="ARBA00022679"/>
    </source>
</evidence>
<evidence type="ECO:0000313" key="3">
    <source>
        <dbReference type="EMBL" id="TDQ77717.1"/>
    </source>
</evidence>
<name>A0A4R6WDI0_9PROT</name>
<sequence length="168" mass="18960">MHFEAAYYPGVLGDIVGAHARYYAGAWSLGRAFEAKVGAELAGFLVNMREDRDLLLTARRPDERFLGAIVIDGRDAADHGAHLRWFIVAPEAQRTGLGKQLLDRAIGFCRERDYRHVYLYTFAGLDSARRLYEQAGFKLTQEQEANTWGRALREQRFDLDLPPEATAG</sequence>
<dbReference type="EMBL" id="SNYW01000014">
    <property type="protein sequence ID" value="TDQ77717.1"/>
    <property type="molecule type" value="Genomic_DNA"/>
</dbReference>
<protein>
    <submittedName>
        <fullName evidence="3">Acetyltransferase (GNAT) family protein</fullName>
    </submittedName>
</protein>
<dbReference type="InterPro" id="IPR000182">
    <property type="entry name" value="GNAT_dom"/>
</dbReference>
<gene>
    <name evidence="3" type="ORF">A8950_3872</name>
</gene>
<dbReference type="Pfam" id="PF00583">
    <property type="entry name" value="Acetyltransf_1"/>
    <property type="match status" value="1"/>
</dbReference>
<dbReference type="PANTHER" id="PTHR13947:SF37">
    <property type="entry name" value="LD18367P"/>
    <property type="match status" value="1"/>
</dbReference>
<reference evidence="3 4" key="1">
    <citation type="submission" date="2019-03" db="EMBL/GenBank/DDBJ databases">
        <title>Genomic Encyclopedia of Type Strains, Phase III (KMG-III): the genomes of soil and plant-associated and newly described type strains.</title>
        <authorList>
            <person name="Whitman W."/>
        </authorList>
    </citation>
    <scope>NUCLEOTIDE SEQUENCE [LARGE SCALE GENOMIC DNA]</scope>
    <source>
        <strain evidence="3 4">CGMCC 1.7660</strain>
    </source>
</reference>
<dbReference type="PROSITE" id="PS51186">
    <property type="entry name" value="GNAT"/>
    <property type="match status" value="1"/>
</dbReference>
<accession>A0A4R6WDI0</accession>
<evidence type="ECO:0000259" key="2">
    <source>
        <dbReference type="PROSITE" id="PS51186"/>
    </source>
</evidence>
<organism evidence="3 4">
    <name type="scientific">Dongia mobilis</name>
    <dbReference type="NCBI Taxonomy" id="578943"/>
    <lineage>
        <taxon>Bacteria</taxon>
        <taxon>Pseudomonadati</taxon>
        <taxon>Pseudomonadota</taxon>
        <taxon>Alphaproteobacteria</taxon>
        <taxon>Rhodospirillales</taxon>
        <taxon>Dongiaceae</taxon>
        <taxon>Dongia</taxon>
    </lineage>
</organism>
<dbReference type="InterPro" id="IPR016181">
    <property type="entry name" value="Acyl_CoA_acyltransferase"/>
</dbReference>
<keyword evidence="1 3" id="KW-0808">Transferase</keyword>
<dbReference type="GO" id="GO:0008080">
    <property type="term" value="F:N-acetyltransferase activity"/>
    <property type="evidence" value="ECO:0007669"/>
    <property type="project" value="InterPro"/>
</dbReference>
<dbReference type="RefSeq" id="WP_133615293.1">
    <property type="nucleotide sequence ID" value="NZ_SNYW01000014.1"/>
</dbReference>
<dbReference type="CDD" id="cd04301">
    <property type="entry name" value="NAT_SF"/>
    <property type="match status" value="1"/>
</dbReference>
<keyword evidence="4" id="KW-1185">Reference proteome</keyword>
<dbReference type="OrthoDB" id="273614at2"/>
<comment type="caution">
    <text evidence="3">The sequence shown here is derived from an EMBL/GenBank/DDBJ whole genome shotgun (WGS) entry which is preliminary data.</text>
</comment>
<evidence type="ECO:0000313" key="4">
    <source>
        <dbReference type="Proteomes" id="UP000295783"/>
    </source>
</evidence>